<evidence type="ECO:0000256" key="5">
    <source>
        <dbReference type="ARBA" id="ARBA00023027"/>
    </source>
</evidence>
<evidence type="ECO:0000256" key="1">
    <source>
        <dbReference type="ARBA" id="ARBA00011009"/>
    </source>
</evidence>
<feature type="binding site" evidence="15">
    <location>
        <begin position="261"/>
        <end position="262"/>
    </location>
    <ligand>
        <name>substrate</name>
    </ligand>
</feature>
<gene>
    <name evidence="13" type="primary">gpsA</name>
    <name evidence="20" type="ORF">FM110_13105</name>
</gene>
<feature type="binding site" evidence="13">
    <location>
        <position position="142"/>
    </location>
    <ligand>
        <name>sn-glycerol 3-phosphate</name>
        <dbReference type="ChEBI" id="CHEBI:57597"/>
    </ligand>
</feature>
<feature type="binding site" evidence="13">
    <location>
        <position position="13"/>
    </location>
    <ligand>
        <name>NADPH</name>
        <dbReference type="ChEBI" id="CHEBI:57783"/>
    </ligand>
</feature>
<feature type="domain" description="Glycerol-3-phosphate dehydrogenase NAD-dependent C-terminal" evidence="19">
    <location>
        <begin position="186"/>
        <end position="325"/>
    </location>
</feature>
<keyword evidence="13" id="KW-0547">Nucleotide-binding</keyword>
<comment type="function">
    <text evidence="13">Catalyzes the reduction of the glycolytic intermediate dihydroxyacetone phosphate (DHAP) to sn-glycerol 3-phosphate (G3P), the key precursor for phospholipid synthesis.</text>
</comment>
<feature type="binding site" evidence="13">
    <location>
        <position position="51"/>
    </location>
    <ligand>
        <name>NADPH</name>
        <dbReference type="ChEBI" id="CHEBI:57783"/>
    </ligand>
</feature>
<feature type="active site" description="Proton acceptor" evidence="13 14">
    <location>
        <position position="197"/>
    </location>
</feature>
<feature type="binding site" evidence="13">
    <location>
        <position position="112"/>
    </location>
    <ligand>
        <name>NADPH</name>
        <dbReference type="ChEBI" id="CHEBI:57783"/>
    </ligand>
</feature>
<feature type="binding site" evidence="13">
    <location>
        <position position="287"/>
    </location>
    <ligand>
        <name>NADPH</name>
        <dbReference type="ChEBI" id="CHEBI:57783"/>
    </ligand>
</feature>
<evidence type="ECO:0000259" key="19">
    <source>
        <dbReference type="Pfam" id="PF07479"/>
    </source>
</evidence>
<keyword evidence="2 13" id="KW-0444">Lipid biosynthesis</keyword>
<dbReference type="PIRSF" id="PIRSF000114">
    <property type="entry name" value="Glycerol-3-P_dh"/>
    <property type="match status" value="1"/>
</dbReference>
<dbReference type="EC" id="1.1.1.94" evidence="10 13"/>
<evidence type="ECO:0000256" key="9">
    <source>
        <dbReference type="ARBA" id="ARBA00052716"/>
    </source>
</evidence>
<evidence type="ECO:0000256" key="17">
    <source>
        <dbReference type="RuleBase" id="RU000437"/>
    </source>
</evidence>
<evidence type="ECO:0000256" key="3">
    <source>
        <dbReference type="ARBA" id="ARBA00022857"/>
    </source>
</evidence>
<keyword evidence="13" id="KW-0963">Cytoplasm</keyword>
<keyword evidence="21" id="KW-1185">Reference proteome</keyword>
<keyword evidence="7 13" id="KW-0594">Phospholipid biosynthesis</keyword>
<dbReference type="Proteomes" id="UP000195981">
    <property type="component" value="Unassembled WGS sequence"/>
</dbReference>
<dbReference type="PANTHER" id="PTHR11728:SF1">
    <property type="entry name" value="GLYCEROL-3-PHOSPHATE DEHYDROGENASE [NAD(+)] 2, CHLOROPLASTIC"/>
    <property type="match status" value="1"/>
</dbReference>
<feature type="binding site" evidence="13">
    <location>
        <position position="14"/>
    </location>
    <ligand>
        <name>NADPH</name>
        <dbReference type="ChEBI" id="CHEBI:57783"/>
    </ligand>
</feature>
<dbReference type="OrthoDB" id="9812273at2"/>
<feature type="binding site" evidence="13">
    <location>
        <position position="35"/>
    </location>
    <ligand>
        <name>NADPH</name>
        <dbReference type="ChEBI" id="CHEBI:57783"/>
    </ligand>
</feature>
<feature type="binding site" evidence="13">
    <location>
        <position position="34"/>
    </location>
    <ligand>
        <name>NADPH</name>
        <dbReference type="ChEBI" id="CHEBI:57783"/>
    </ligand>
</feature>
<dbReference type="NCBIfam" id="NF000940">
    <property type="entry name" value="PRK00094.1-2"/>
    <property type="match status" value="1"/>
</dbReference>
<dbReference type="InterPro" id="IPR006109">
    <property type="entry name" value="G3P_DH_NAD-dep_C"/>
</dbReference>
<comment type="similarity">
    <text evidence="1 13 17">Belongs to the NAD-dependent glycerol-3-phosphate dehydrogenase family.</text>
</comment>
<evidence type="ECO:0000256" key="15">
    <source>
        <dbReference type="PIRSR" id="PIRSR000114-2"/>
    </source>
</evidence>
<dbReference type="PANTHER" id="PTHR11728">
    <property type="entry name" value="GLYCEROL-3-PHOSPHATE DEHYDROGENASE"/>
    <property type="match status" value="1"/>
</dbReference>
<dbReference type="GO" id="GO:0006650">
    <property type="term" value="P:glycerophospholipid metabolic process"/>
    <property type="evidence" value="ECO:0007669"/>
    <property type="project" value="UniProtKB-UniRule"/>
</dbReference>
<dbReference type="InterPro" id="IPR008927">
    <property type="entry name" value="6-PGluconate_DH-like_C_sf"/>
</dbReference>
<feature type="binding site" evidence="13">
    <location>
        <position position="260"/>
    </location>
    <ligand>
        <name>sn-glycerol 3-phosphate</name>
        <dbReference type="ChEBI" id="CHEBI:57597"/>
    </ligand>
</feature>
<dbReference type="PROSITE" id="PS00957">
    <property type="entry name" value="NAD_G3PDH"/>
    <property type="match status" value="1"/>
</dbReference>
<keyword evidence="8 13" id="KW-1208">Phospholipid metabolism</keyword>
<feature type="domain" description="Glycerol-3-phosphate dehydrogenase NAD-dependent N-terminal" evidence="18">
    <location>
        <begin position="6"/>
        <end position="166"/>
    </location>
</feature>
<feature type="binding site" evidence="13">
    <location>
        <position position="261"/>
    </location>
    <ligand>
        <name>NADPH</name>
        <dbReference type="ChEBI" id="CHEBI:57783"/>
    </ligand>
</feature>
<proteinExistence type="inferred from homology"/>
<evidence type="ECO:0000256" key="2">
    <source>
        <dbReference type="ARBA" id="ARBA00022516"/>
    </source>
</evidence>
<dbReference type="GO" id="GO:0005975">
    <property type="term" value="P:carbohydrate metabolic process"/>
    <property type="evidence" value="ECO:0007669"/>
    <property type="project" value="InterPro"/>
</dbReference>
<evidence type="ECO:0000256" key="12">
    <source>
        <dbReference type="ARBA" id="ARBA00080511"/>
    </source>
</evidence>
<keyword evidence="5 13" id="KW-0520">NAD</keyword>
<feature type="binding site" evidence="13">
    <location>
        <position position="146"/>
    </location>
    <ligand>
        <name>NADPH</name>
        <dbReference type="ChEBI" id="CHEBI:57783"/>
    </ligand>
</feature>
<dbReference type="GO" id="GO:0046168">
    <property type="term" value="P:glycerol-3-phosphate catabolic process"/>
    <property type="evidence" value="ECO:0007669"/>
    <property type="project" value="InterPro"/>
</dbReference>
<feature type="binding site" evidence="13">
    <location>
        <position position="250"/>
    </location>
    <ligand>
        <name>sn-glycerol 3-phosphate</name>
        <dbReference type="ChEBI" id="CHEBI:57597"/>
    </ligand>
</feature>
<organism evidence="20 21">
    <name type="scientific">Brachybacterium nesterenkovii</name>
    <dbReference type="NCBI Taxonomy" id="47847"/>
    <lineage>
        <taxon>Bacteria</taxon>
        <taxon>Bacillati</taxon>
        <taxon>Actinomycetota</taxon>
        <taxon>Actinomycetes</taxon>
        <taxon>Micrococcales</taxon>
        <taxon>Dermabacteraceae</taxon>
        <taxon>Brachybacterium</taxon>
    </lineage>
</organism>
<evidence type="ECO:0000256" key="8">
    <source>
        <dbReference type="ARBA" id="ARBA00023264"/>
    </source>
</evidence>
<dbReference type="InterPro" id="IPR011128">
    <property type="entry name" value="G3P_DH_NAD-dep_N"/>
</dbReference>
<comment type="catalytic activity">
    <reaction evidence="13">
        <text>sn-glycerol 3-phosphate + NAD(+) = dihydroxyacetone phosphate + NADH + H(+)</text>
        <dbReference type="Rhea" id="RHEA:11092"/>
        <dbReference type="ChEBI" id="CHEBI:15378"/>
        <dbReference type="ChEBI" id="CHEBI:57540"/>
        <dbReference type="ChEBI" id="CHEBI:57597"/>
        <dbReference type="ChEBI" id="CHEBI:57642"/>
        <dbReference type="ChEBI" id="CHEBI:57945"/>
        <dbReference type="EC" id="1.1.1.94"/>
    </reaction>
</comment>
<name>A0A1X6X8S6_9MICO</name>
<dbReference type="HAMAP" id="MF_00394">
    <property type="entry name" value="NAD_Glyc3P_dehydrog"/>
    <property type="match status" value="1"/>
</dbReference>
<evidence type="ECO:0000256" key="13">
    <source>
        <dbReference type="HAMAP-Rule" id="MF_00394"/>
    </source>
</evidence>
<dbReference type="FunFam" id="1.10.1040.10:FF:000001">
    <property type="entry name" value="Glycerol-3-phosphate dehydrogenase [NAD(P)+]"/>
    <property type="match status" value="1"/>
</dbReference>
<evidence type="ECO:0000313" key="21">
    <source>
        <dbReference type="Proteomes" id="UP000195981"/>
    </source>
</evidence>
<feature type="binding site" evidence="13">
    <location>
        <position position="112"/>
    </location>
    <ligand>
        <name>sn-glycerol 3-phosphate</name>
        <dbReference type="ChEBI" id="CHEBI:57597"/>
    </ligand>
</feature>
<dbReference type="GO" id="GO:0051287">
    <property type="term" value="F:NAD binding"/>
    <property type="evidence" value="ECO:0007669"/>
    <property type="project" value="InterPro"/>
</dbReference>
<dbReference type="Gene3D" id="3.40.50.720">
    <property type="entry name" value="NAD(P)-binding Rossmann-like Domain"/>
    <property type="match status" value="1"/>
</dbReference>
<dbReference type="InterPro" id="IPR006168">
    <property type="entry name" value="G3P_DH_NAD-dep"/>
</dbReference>
<feature type="binding site" evidence="16">
    <location>
        <begin position="10"/>
        <end position="15"/>
    </location>
    <ligand>
        <name>NAD(+)</name>
        <dbReference type="ChEBI" id="CHEBI:57540"/>
    </ligand>
</feature>
<dbReference type="InterPro" id="IPR013328">
    <property type="entry name" value="6PGD_dom2"/>
</dbReference>
<dbReference type="Pfam" id="PF07479">
    <property type="entry name" value="NAD_Gly3P_dh_C"/>
    <property type="match status" value="1"/>
</dbReference>
<dbReference type="SUPFAM" id="SSF48179">
    <property type="entry name" value="6-phosphogluconate dehydrogenase C-terminal domain-like"/>
    <property type="match status" value="1"/>
</dbReference>
<feature type="binding site" evidence="16">
    <location>
        <position position="261"/>
    </location>
    <ligand>
        <name>NAD(+)</name>
        <dbReference type="ChEBI" id="CHEBI:57540"/>
    </ligand>
</feature>
<sequence length="337" mass="34577">MSARRIAVIGAGSWGTTFSLVLARAGAEVRLWARREETAREIAEEHCNRAYLGDRELPEAITATSDLAAVLEGVDGIVLAVPAQSLRENLGRLRASQPGGRLPELPVVSLIKGIERGTDARMSTVIVEAGGVDPRRIAVLSGPNLSAEIAAEEPCASVVASADPELAHRVATWCAGPAFRAYTSVDVTGVEIAGAVKNVIALAVGAAAGLGLGDNARASLITRGLAEIARLGAASGADAATFAGLAGMGDLVATCASPLSRNHRLGRALGEGRSVAEAVALVRQTAEGVETARAVAEIAEGLGVDMPITRGVVHVVDRGRDITETTAALLARSVRPE</sequence>
<dbReference type="NCBIfam" id="NF000942">
    <property type="entry name" value="PRK00094.1-4"/>
    <property type="match status" value="1"/>
</dbReference>
<comment type="catalytic activity">
    <reaction evidence="9">
        <text>sn-glycerol 3-phosphate + NADP(+) = dihydroxyacetone phosphate + NADPH + H(+)</text>
        <dbReference type="Rhea" id="RHEA:11096"/>
        <dbReference type="ChEBI" id="CHEBI:15378"/>
        <dbReference type="ChEBI" id="CHEBI:57597"/>
        <dbReference type="ChEBI" id="CHEBI:57642"/>
        <dbReference type="ChEBI" id="CHEBI:57783"/>
        <dbReference type="ChEBI" id="CHEBI:58349"/>
        <dbReference type="EC" id="1.1.1.94"/>
    </reaction>
    <physiologicalReaction direction="right-to-left" evidence="9">
        <dbReference type="Rhea" id="RHEA:11098"/>
    </physiologicalReaction>
</comment>
<comment type="pathway">
    <text evidence="13">Membrane lipid metabolism; glycerophospholipid metabolism.</text>
</comment>
<keyword evidence="4 13" id="KW-0560">Oxidoreductase</keyword>
<dbReference type="EMBL" id="FWFG01000113">
    <property type="protein sequence ID" value="SLM95618.1"/>
    <property type="molecule type" value="Genomic_DNA"/>
</dbReference>
<comment type="subcellular location">
    <subcellularLocation>
        <location evidence="13">Cytoplasm</location>
    </subcellularLocation>
</comment>
<dbReference type="AlphaFoldDB" id="A0A1X6X8S6"/>
<dbReference type="RefSeq" id="WP_087105191.1">
    <property type="nucleotide sequence ID" value="NZ_FWFG01000113.1"/>
</dbReference>
<dbReference type="FunFam" id="3.40.50.720:FF:000019">
    <property type="entry name" value="Glycerol-3-phosphate dehydrogenase [NAD(P)+]"/>
    <property type="match status" value="1"/>
</dbReference>
<dbReference type="GO" id="GO:0141152">
    <property type="term" value="F:glycerol-3-phosphate dehydrogenase (NAD+) activity"/>
    <property type="evidence" value="ECO:0007669"/>
    <property type="project" value="RHEA"/>
</dbReference>
<feature type="binding site" evidence="15">
    <location>
        <position position="112"/>
    </location>
    <ligand>
        <name>substrate</name>
    </ligand>
</feature>
<dbReference type="PRINTS" id="PR00077">
    <property type="entry name" value="GPDHDRGNASE"/>
</dbReference>
<evidence type="ECO:0000256" key="14">
    <source>
        <dbReference type="PIRSR" id="PIRSR000114-1"/>
    </source>
</evidence>
<dbReference type="GO" id="GO:0008654">
    <property type="term" value="P:phospholipid biosynthetic process"/>
    <property type="evidence" value="ECO:0007669"/>
    <property type="project" value="UniProtKB-KW"/>
</dbReference>
<feature type="binding site" evidence="13">
    <location>
        <position position="197"/>
    </location>
    <ligand>
        <name>sn-glycerol 3-phosphate</name>
        <dbReference type="ChEBI" id="CHEBI:57597"/>
    </ligand>
</feature>
<dbReference type="GO" id="GO:0005829">
    <property type="term" value="C:cytosol"/>
    <property type="evidence" value="ECO:0007669"/>
    <property type="project" value="TreeGrafter"/>
</dbReference>
<evidence type="ECO:0000256" key="4">
    <source>
        <dbReference type="ARBA" id="ARBA00023002"/>
    </source>
</evidence>
<evidence type="ECO:0000256" key="10">
    <source>
        <dbReference type="ARBA" id="ARBA00066687"/>
    </source>
</evidence>
<reference evidence="20 21" key="1">
    <citation type="submission" date="2017-02" db="EMBL/GenBank/DDBJ databases">
        <authorList>
            <person name="Peterson S.W."/>
        </authorList>
    </citation>
    <scope>NUCLEOTIDE SEQUENCE [LARGE SCALE GENOMIC DNA]</scope>
    <source>
        <strain evidence="20 21">CIP104813</strain>
    </source>
</reference>
<dbReference type="GO" id="GO:0141153">
    <property type="term" value="F:glycerol-3-phosphate dehydrogenase (NADP+) activity"/>
    <property type="evidence" value="ECO:0007669"/>
    <property type="project" value="RHEA"/>
</dbReference>
<evidence type="ECO:0000256" key="7">
    <source>
        <dbReference type="ARBA" id="ARBA00023209"/>
    </source>
</evidence>
<protein>
    <recommendedName>
        <fullName evidence="11 13">Glycerol-3-phosphate dehydrogenase [NAD(P)+]</fullName>
        <ecNumber evidence="10 13">1.1.1.94</ecNumber>
    </recommendedName>
    <alternativeName>
        <fullName evidence="13">NAD(P)(+)-dependent glycerol-3-phosphate dehydrogenase</fullName>
    </alternativeName>
    <alternativeName>
        <fullName evidence="12 13">NAD(P)H-dependent dihydroxyacetone-phosphate reductase</fullName>
    </alternativeName>
</protein>
<feature type="binding site" evidence="13">
    <location>
        <position position="262"/>
    </location>
    <ligand>
        <name>sn-glycerol 3-phosphate</name>
        <dbReference type="ChEBI" id="CHEBI:57597"/>
    </ligand>
</feature>
<feature type="binding site" evidence="13">
    <location>
        <position position="261"/>
    </location>
    <ligand>
        <name>sn-glycerol 3-phosphate</name>
        <dbReference type="ChEBI" id="CHEBI:57597"/>
    </ligand>
</feature>
<comment type="caution">
    <text evidence="13">Lacks conserved residue(s) required for the propagation of feature annotation.</text>
</comment>
<evidence type="ECO:0000256" key="6">
    <source>
        <dbReference type="ARBA" id="ARBA00023098"/>
    </source>
</evidence>
<dbReference type="Pfam" id="PF01210">
    <property type="entry name" value="NAD_Gly3P_dh_N"/>
    <property type="match status" value="1"/>
</dbReference>
<evidence type="ECO:0000256" key="11">
    <source>
        <dbReference type="ARBA" id="ARBA00069372"/>
    </source>
</evidence>
<keyword evidence="6 13" id="KW-0443">Lipid metabolism</keyword>
<evidence type="ECO:0000313" key="20">
    <source>
        <dbReference type="EMBL" id="SLM95618.1"/>
    </source>
</evidence>
<dbReference type="Gene3D" id="1.10.1040.10">
    <property type="entry name" value="N-(1-d-carboxylethyl)-l-norvaline Dehydrogenase, domain 2"/>
    <property type="match status" value="1"/>
</dbReference>
<dbReference type="SUPFAM" id="SSF51735">
    <property type="entry name" value="NAD(P)-binding Rossmann-fold domains"/>
    <property type="match status" value="1"/>
</dbReference>
<dbReference type="UniPathway" id="UPA00940"/>
<dbReference type="InterPro" id="IPR036291">
    <property type="entry name" value="NAD(P)-bd_dom_sf"/>
</dbReference>
<dbReference type="GO" id="GO:0046167">
    <property type="term" value="P:glycerol-3-phosphate biosynthetic process"/>
    <property type="evidence" value="ECO:0007669"/>
    <property type="project" value="UniProtKB-UniRule"/>
</dbReference>
<keyword evidence="3 13" id="KW-0521">NADP</keyword>
<evidence type="ECO:0000256" key="16">
    <source>
        <dbReference type="PIRSR" id="PIRSR000114-3"/>
    </source>
</evidence>
<accession>A0A1X6X8S6</accession>
<evidence type="ECO:0000259" key="18">
    <source>
        <dbReference type="Pfam" id="PF01210"/>
    </source>
</evidence>